<evidence type="ECO:0000313" key="11">
    <source>
        <dbReference type="Proteomes" id="UP000728032"/>
    </source>
</evidence>
<dbReference type="PRINTS" id="PR00776">
    <property type="entry name" value="HEMOGLOBNASE"/>
</dbReference>
<dbReference type="PIRSF" id="PIRSF019663">
    <property type="entry name" value="Legumain"/>
    <property type="match status" value="1"/>
</dbReference>
<sequence length="348" mass="39557">MIKLILITCLIVLANSTQEFSGKNWVVLVVGSDSITDYRHPADVYHAYQIVRANGIPDENIIVMHYDDVGNSKYNKYPGKVFNDPNMTDVYHDVPKDYTGKEVTPENFLKVLSGDKELAKAGKKVLNSGPDDHVFVFFDDHGDNEAEPLVNTLKEMHANNKFAKLVFYIEACYAGSMFENLLPNNISVYATTASNSRESSWACYWDNPILDPLADEYSVRWMEHAELSINDSTLQSQYEFIRDHTPKSHVMQYGDLSIAKLPMSQFLGQRTPYTPIISEPGVKCKYSFPNNDVPLFATKMKMEHATNEIEKEMYRQELSQIMAGRQYLDNHLSAYIKGIGHLINTESP</sequence>
<dbReference type="Pfam" id="PF01650">
    <property type="entry name" value="Peptidase_C13"/>
    <property type="match status" value="1"/>
</dbReference>
<feature type="active site" description="Nucleophile" evidence="8">
    <location>
        <position position="172"/>
    </location>
</feature>
<evidence type="ECO:0000256" key="1">
    <source>
        <dbReference type="ARBA" id="ARBA00000810"/>
    </source>
</evidence>
<dbReference type="FunFam" id="3.40.50.1460:FF:000006">
    <property type="entry name" value="Legumain"/>
    <property type="match status" value="1"/>
</dbReference>
<evidence type="ECO:0000256" key="7">
    <source>
        <dbReference type="ARBA" id="ARBA00022807"/>
    </source>
</evidence>
<evidence type="ECO:0000256" key="4">
    <source>
        <dbReference type="ARBA" id="ARBA00022670"/>
    </source>
</evidence>
<protein>
    <recommendedName>
        <fullName evidence="3">legumain</fullName>
        <ecNumber evidence="3">3.4.22.34</ecNumber>
    </recommendedName>
</protein>
<dbReference type="PANTHER" id="PTHR12000:SF42">
    <property type="entry name" value="LEGUMAIN"/>
    <property type="match status" value="1"/>
</dbReference>
<gene>
    <name evidence="10" type="ORF">ONB1V03_LOCUS13944</name>
</gene>
<feature type="active site" evidence="8">
    <location>
        <position position="141"/>
    </location>
</feature>
<feature type="signal peptide" evidence="9">
    <location>
        <begin position="1"/>
        <end position="16"/>
    </location>
</feature>
<comment type="catalytic activity">
    <reaction evidence="1">
        <text>Hydrolysis of proteins and small molecule substrates at -Asn-|-Xaa- bonds.</text>
        <dbReference type="EC" id="3.4.22.34"/>
    </reaction>
</comment>
<dbReference type="InterPro" id="IPR001096">
    <property type="entry name" value="Peptidase_C13"/>
</dbReference>
<feature type="chain" id="PRO_5036211479" description="legumain" evidence="9">
    <location>
        <begin position="17"/>
        <end position="348"/>
    </location>
</feature>
<organism evidence="10">
    <name type="scientific">Oppiella nova</name>
    <dbReference type="NCBI Taxonomy" id="334625"/>
    <lineage>
        <taxon>Eukaryota</taxon>
        <taxon>Metazoa</taxon>
        <taxon>Ecdysozoa</taxon>
        <taxon>Arthropoda</taxon>
        <taxon>Chelicerata</taxon>
        <taxon>Arachnida</taxon>
        <taxon>Acari</taxon>
        <taxon>Acariformes</taxon>
        <taxon>Sarcoptiformes</taxon>
        <taxon>Oribatida</taxon>
        <taxon>Brachypylina</taxon>
        <taxon>Oppioidea</taxon>
        <taxon>Oppiidae</taxon>
        <taxon>Oppiella</taxon>
    </lineage>
</organism>
<proteinExistence type="inferred from homology"/>
<reference evidence="10" key="1">
    <citation type="submission" date="2020-11" db="EMBL/GenBank/DDBJ databases">
        <authorList>
            <person name="Tran Van P."/>
        </authorList>
    </citation>
    <scope>NUCLEOTIDE SEQUENCE</scope>
</reference>
<feature type="non-terminal residue" evidence="10">
    <location>
        <position position="348"/>
    </location>
</feature>
<dbReference type="EC" id="3.4.22.34" evidence="3"/>
<evidence type="ECO:0000256" key="9">
    <source>
        <dbReference type="SAM" id="SignalP"/>
    </source>
</evidence>
<evidence type="ECO:0000256" key="6">
    <source>
        <dbReference type="ARBA" id="ARBA00022801"/>
    </source>
</evidence>
<accession>A0A7R9MBZ1</accession>
<evidence type="ECO:0000256" key="3">
    <source>
        <dbReference type="ARBA" id="ARBA00012628"/>
    </source>
</evidence>
<keyword evidence="11" id="KW-1185">Reference proteome</keyword>
<evidence type="ECO:0000256" key="5">
    <source>
        <dbReference type="ARBA" id="ARBA00022729"/>
    </source>
</evidence>
<dbReference type="GO" id="GO:0051603">
    <property type="term" value="P:proteolysis involved in protein catabolic process"/>
    <property type="evidence" value="ECO:0007669"/>
    <property type="project" value="TreeGrafter"/>
</dbReference>
<keyword evidence="4" id="KW-0645">Protease</keyword>
<evidence type="ECO:0000256" key="8">
    <source>
        <dbReference type="PIRSR" id="PIRSR019663-1"/>
    </source>
</evidence>
<dbReference type="EMBL" id="CAJPVJ010012771">
    <property type="protein sequence ID" value="CAG2174500.1"/>
    <property type="molecule type" value="Genomic_DNA"/>
</dbReference>
<keyword evidence="6" id="KW-0378">Hydrolase</keyword>
<dbReference type="PANTHER" id="PTHR12000">
    <property type="entry name" value="HEMOGLOBINASE FAMILY MEMBER"/>
    <property type="match status" value="1"/>
</dbReference>
<dbReference type="Proteomes" id="UP000728032">
    <property type="component" value="Unassembled WGS sequence"/>
</dbReference>
<dbReference type="AlphaFoldDB" id="A0A7R9MBZ1"/>
<dbReference type="Gene3D" id="3.40.50.1460">
    <property type="match status" value="1"/>
</dbReference>
<evidence type="ECO:0000256" key="2">
    <source>
        <dbReference type="ARBA" id="ARBA00009941"/>
    </source>
</evidence>
<dbReference type="GO" id="GO:0004197">
    <property type="term" value="F:cysteine-type endopeptidase activity"/>
    <property type="evidence" value="ECO:0007669"/>
    <property type="project" value="UniProtKB-EC"/>
</dbReference>
<comment type="similarity">
    <text evidence="2">Belongs to the peptidase C13 family.</text>
</comment>
<dbReference type="OrthoDB" id="192611at2759"/>
<keyword evidence="7" id="KW-0788">Thiol protease</keyword>
<evidence type="ECO:0000313" key="10">
    <source>
        <dbReference type="EMBL" id="CAD7657314.1"/>
    </source>
</evidence>
<name>A0A7R9MBZ1_9ACAR</name>
<dbReference type="GO" id="GO:0006624">
    <property type="term" value="P:vacuolar protein processing"/>
    <property type="evidence" value="ECO:0007669"/>
    <property type="project" value="TreeGrafter"/>
</dbReference>
<dbReference type="GO" id="GO:0005773">
    <property type="term" value="C:vacuole"/>
    <property type="evidence" value="ECO:0007669"/>
    <property type="project" value="GOC"/>
</dbReference>
<dbReference type="EMBL" id="OC927596">
    <property type="protein sequence ID" value="CAD7657314.1"/>
    <property type="molecule type" value="Genomic_DNA"/>
</dbReference>
<keyword evidence="5 9" id="KW-0732">Signal</keyword>